<dbReference type="SUPFAM" id="SSF48452">
    <property type="entry name" value="TPR-like"/>
    <property type="match status" value="3"/>
</dbReference>
<proteinExistence type="predicted"/>
<evidence type="ECO:0000313" key="4">
    <source>
        <dbReference type="Proteomes" id="UP001212997"/>
    </source>
</evidence>
<dbReference type="PANTHER" id="PTHR19959:SF119">
    <property type="entry name" value="FUNGAL LIPASE-LIKE DOMAIN-CONTAINING PROTEIN"/>
    <property type="match status" value="1"/>
</dbReference>
<evidence type="ECO:0000259" key="2">
    <source>
        <dbReference type="PROSITE" id="PS50011"/>
    </source>
</evidence>
<dbReference type="PROSITE" id="PS50011">
    <property type="entry name" value="PROTEIN_KINASE_DOM"/>
    <property type="match status" value="1"/>
</dbReference>
<dbReference type="GO" id="GO:0005524">
    <property type="term" value="F:ATP binding"/>
    <property type="evidence" value="ECO:0007669"/>
    <property type="project" value="InterPro"/>
</dbReference>
<dbReference type="PANTHER" id="PTHR19959">
    <property type="entry name" value="KINESIN LIGHT CHAIN"/>
    <property type="match status" value="1"/>
</dbReference>
<dbReference type="Pfam" id="PF13374">
    <property type="entry name" value="TPR_10"/>
    <property type="match status" value="2"/>
</dbReference>
<keyword evidence="4" id="KW-1185">Reference proteome</keyword>
<dbReference type="SMART" id="SM00028">
    <property type="entry name" value="TPR"/>
    <property type="match status" value="12"/>
</dbReference>
<organism evidence="3 4">
    <name type="scientific">Meripilus lineatus</name>
    <dbReference type="NCBI Taxonomy" id="2056292"/>
    <lineage>
        <taxon>Eukaryota</taxon>
        <taxon>Fungi</taxon>
        <taxon>Dikarya</taxon>
        <taxon>Basidiomycota</taxon>
        <taxon>Agaricomycotina</taxon>
        <taxon>Agaricomycetes</taxon>
        <taxon>Polyporales</taxon>
        <taxon>Meripilaceae</taxon>
        <taxon>Meripilus</taxon>
    </lineage>
</organism>
<dbReference type="SUPFAM" id="SSF56112">
    <property type="entry name" value="Protein kinase-like (PK-like)"/>
    <property type="match status" value="1"/>
</dbReference>
<dbReference type="PROSITE" id="PS50005">
    <property type="entry name" value="TPR"/>
    <property type="match status" value="1"/>
</dbReference>
<feature type="repeat" description="TPR" evidence="1">
    <location>
        <begin position="679"/>
        <end position="712"/>
    </location>
</feature>
<dbReference type="InterPro" id="IPR011009">
    <property type="entry name" value="Kinase-like_dom_sf"/>
</dbReference>
<protein>
    <recommendedName>
        <fullName evidence="2">Protein kinase domain-containing protein</fullName>
    </recommendedName>
</protein>
<dbReference type="GO" id="GO:0004672">
    <property type="term" value="F:protein kinase activity"/>
    <property type="evidence" value="ECO:0007669"/>
    <property type="project" value="InterPro"/>
</dbReference>
<accession>A0AAD5YBF2</accession>
<dbReference type="InterPro" id="IPR011990">
    <property type="entry name" value="TPR-like_helical_dom_sf"/>
</dbReference>
<name>A0AAD5YBF2_9APHY</name>
<dbReference type="Pfam" id="PF00069">
    <property type="entry name" value="Pkinase"/>
    <property type="match status" value="1"/>
</dbReference>
<dbReference type="AlphaFoldDB" id="A0AAD5YBF2"/>
<dbReference type="InterPro" id="IPR019734">
    <property type="entry name" value="TPR_rpt"/>
</dbReference>
<comment type="caution">
    <text evidence="3">The sequence shown here is derived from an EMBL/GenBank/DDBJ whole genome shotgun (WGS) entry which is preliminary data.</text>
</comment>
<dbReference type="Proteomes" id="UP001212997">
    <property type="component" value="Unassembled WGS sequence"/>
</dbReference>
<gene>
    <name evidence="3" type="ORF">NLI96_g8108</name>
</gene>
<dbReference type="Gene3D" id="1.10.510.10">
    <property type="entry name" value="Transferase(Phosphotransferase) domain 1"/>
    <property type="match status" value="1"/>
</dbReference>
<dbReference type="InterPro" id="IPR000719">
    <property type="entry name" value="Prot_kinase_dom"/>
</dbReference>
<evidence type="ECO:0000313" key="3">
    <source>
        <dbReference type="EMBL" id="KAJ3480792.1"/>
    </source>
</evidence>
<evidence type="ECO:0000256" key="1">
    <source>
        <dbReference type="PROSITE-ProRule" id="PRU00339"/>
    </source>
</evidence>
<dbReference type="Pfam" id="PF13424">
    <property type="entry name" value="TPR_12"/>
    <property type="match status" value="1"/>
</dbReference>
<dbReference type="Gene3D" id="1.25.40.10">
    <property type="entry name" value="Tetratricopeptide repeat domain"/>
    <property type="match status" value="4"/>
</dbReference>
<reference evidence="3" key="1">
    <citation type="submission" date="2022-07" db="EMBL/GenBank/DDBJ databases">
        <title>Genome Sequence of Physisporinus lineatus.</title>
        <authorList>
            <person name="Buettner E."/>
        </authorList>
    </citation>
    <scope>NUCLEOTIDE SEQUENCE</scope>
    <source>
        <strain evidence="3">VT162</strain>
    </source>
</reference>
<sequence length="1236" mass="136836">MIMETTRSNTNAPTKFLLERFYGKENEFRGRNMQTMQVGSGRRRPRTQFAHALIRGAMASQHWKEVLLSLSGSLAEDIVEEMQEQLDVSKHCVSCAGQGARVILLRRLLTTLSRKSQVLPNALFVEGVSCGDRNAINGGGYADIYRGELDGRVVALKRLRTFTSMSPESESKIIRQAAAGLCYLHLNEIVHGDLHAGNVLIDSHFVAKLSDFGLAGFHGASSATQGSHTHGAIRFCAPELLTETPVHLSLASDIYSFGCFCLQAHTRQPPFAEVLNDNAVLIKLIQGAQPKVPPIPDTSSPSGFWEFVQRCWCANPNERPTSQSLVNDLPLRQSLFAMEDLESFSHPEWKLPTPQHNCSALLDQALHGSPYFLDPCCIGLLSVEQENDLAVEALLSRLVELGCPEAVLIYVRDHFTGQSVPVTPLISNTTRVVSRSTPHNSGKSAEQIATYLYQLSKELIELEQFEDALRHLRKVVNIHQTLAMDRPMEFQRTLSDSLYHLALTLAELGQHTQGVKFIEDSVALRRKFVSDHPGQPNAPLAESLFLNASYCLSMDKQREAVLLFQESIETFRPLAERDPKVYGQPLAESLSRLCATLCKLGRSEDGIGCGQEAVERLYALQQVNAGKFSTPLAESLFILAGCYSDLRDHSMAASNLSHVASVCRALAKEDPGIFDAPLAEFLHELGNVLHNLKRYEEATKASKEAVDLRQRMERTHPGTCTATLAASVLSLARSYRSLEEYAHALPHLQQAVSLYRVLIHETTDAFTPPLAESLYELSIILRELGRYAEGITAGTEAVQLRRDLEKVYPGDFKISLASSLHNLGLCYQMRGDKEYSKSFFQEAIDFYRTITQGTPEDFAPLLADSLRSMMHSCDSLGRHRDALGFANELVQVYRYLQHQQSAAYAPRLAESLSGLAMEHCLLGEHHAALPIFEEALSHQRALCSEKSAEFTPSLVETLSKLNIAFHEVGRFREGLEVATEAITILQNPVHAHSPLDQNVLAGLLYRLAKGHAQLGDLPASVTSFLQSRQVYRSLMLVQPTPSAIPFFMCLSELSDPLIQLGRSEEAVGYCREALQLLEIEGLDIHSPREIKRHYTKISHYLTTFDNADPSVGDESTSSSTKRIGDKLDREEMKQALVLCGFGGSDDPPVLAVRDDMLIPASEVPVTMPSVSNASQKRRKQPLNFACPVPGCGSTFTRHFNLKGESVVGGALKCEWTLTTPSFPPLSPFSPFVRCFL</sequence>
<feature type="domain" description="Protein kinase" evidence="2">
    <location>
        <begin position="16"/>
        <end position="336"/>
    </location>
</feature>
<dbReference type="EMBL" id="JANAWD010000355">
    <property type="protein sequence ID" value="KAJ3480792.1"/>
    <property type="molecule type" value="Genomic_DNA"/>
</dbReference>
<keyword evidence="1" id="KW-0802">TPR repeat</keyword>